<name>A0ABQ0SGN6_NOVHA</name>
<dbReference type="Pfam" id="PF11000">
    <property type="entry name" value="DUF2840"/>
    <property type="match status" value="1"/>
</dbReference>
<comment type="caution">
    <text evidence="1">The sequence shown here is derived from an EMBL/GenBank/DDBJ whole genome shotgun (WGS) entry which is preliminary data.</text>
</comment>
<dbReference type="Proteomes" id="UP000319478">
    <property type="component" value="Unassembled WGS sequence"/>
</dbReference>
<evidence type="ECO:0000313" key="2">
    <source>
        <dbReference type="Proteomes" id="UP000319478"/>
    </source>
</evidence>
<protein>
    <recommendedName>
        <fullName evidence="3">Glycosidase</fullName>
    </recommendedName>
</protein>
<dbReference type="InterPro" id="IPR021263">
    <property type="entry name" value="DUF2840"/>
</dbReference>
<organism evidence="1 2">
    <name type="scientific">Novacetimonas hansenii</name>
    <name type="common">Komagataeibacter hansenii</name>
    <dbReference type="NCBI Taxonomy" id="436"/>
    <lineage>
        <taxon>Bacteria</taxon>
        <taxon>Pseudomonadati</taxon>
        <taxon>Pseudomonadota</taxon>
        <taxon>Alphaproteobacteria</taxon>
        <taxon>Acetobacterales</taxon>
        <taxon>Acetobacteraceae</taxon>
        <taxon>Novacetimonas</taxon>
    </lineage>
</organism>
<evidence type="ECO:0008006" key="3">
    <source>
        <dbReference type="Google" id="ProtNLM"/>
    </source>
</evidence>
<accession>A0ABQ0SGN6</accession>
<gene>
    <name evidence="1" type="ORF">GHA01_23130</name>
</gene>
<proteinExistence type="predicted"/>
<evidence type="ECO:0000313" key="1">
    <source>
        <dbReference type="EMBL" id="GEC64464.1"/>
    </source>
</evidence>
<reference evidence="1 2" key="1">
    <citation type="submission" date="2019-06" db="EMBL/GenBank/DDBJ databases">
        <title>Whole genome shotgun sequence of Komagataeibacter hansenii NBRC 14820.</title>
        <authorList>
            <person name="Hosoyama A."/>
            <person name="Uohara A."/>
            <person name="Ohji S."/>
            <person name="Ichikawa N."/>
        </authorList>
    </citation>
    <scope>NUCLEOTIDE SEQUENCE [LARGE SCALE GENOMIC DNA]</scope>
    <source>
        <strain evidence="1 2">NBRC 14820</strain>
    </source>
</reference>
<sequence>MRNGTMTDDPSALITTVKLTWIEKQLQRWLRFGRPVTDTILDRQRRVLSFAPGSVFAFVRWAANDYGTVESHIDIVRTVGSGEDYQTVSCVQPGGEVLLHQSSWPRVQRVLEVIDAVEALDIDPTEVSPDYWRHVHHRLEARQQPDAYTKAQHRAWLRRRALQ</sequence>
<keyword evidence="2" id="KW-1185">Reference proteome</keyword>
<dbReference type="EMBL" id="BJNN01000121">
    <property type="protein sequence ID" value="GEC64464.1"/>
    <property type="molecule type" value="Genomic_DNA"/>
</dbReference>